<dbReference type="PROSITE" id="PS00018">
    <property type="entry name" value="EF_HAND_1"/>
    <property type="match status" value="3"/>
</dbReference>
<dbReference type="SMART" id="SM00054">
    <property type="entry name" value="EFh"/>
    <property type="match status" value="4"/>
</dbReference>
<protein>
    <recommendedName>
        <fullName evidence="3">EF-hand domain-containing protein</fullName>
    </recommendedName>
</protein>
<reference evidence="5" key="1">
    <citation type="submission" date="2015-07" db="EMBL/GenBank/DDBJ databases">
        <authorList>
            <person name="Ju K.-S."/>
            <person name="Doroghazi J.R."/>
            <person name="Metcalf W.W."/>
        </authorList>
    </citation>
    <scope>NUCLEOTIDE SEQUENCE [LARGE SCALE GENOMIC DNA]</scope>
    <source>
        <strain evidence="5">NRRL ISP-5002</strain>
    </source>
</reference>
<organism evidence="4 5">
    <name type="scientific">Streptomyces chattanoogensis</name>
    <dbReference type="NCBI Taxonomy" id="66876"/>
    <lineage>
        <taxon>Bacteria</taxon>
        <taxon>Bacillati</taxon>
        <taxon>Actinomycetota</taxon>
        <taxon>Actinomycetes</taxon>
        <taxon>Kitasatosporales</taxon>
        <taxon>Streptomycetaceae</taxon>
        <taxon>Streptomyces</taxon>
    </lineage>
</organism>
<dbReference type="InterPro" id="IPR039647">
    <property type="entry name" value="EF_hand_pair_protein_CML-like"/>
</dbReference>
<keyword evidence="1" id="KW-0479">Metal-binding</keyword>
<feature type="domain" description="EF-hand" evidence="3">
    <location>
        <begin position="132"/>
        <end position="167"/>
    </location>
</feature>
<evidence type="ECO:0000313" key="4">
    <source>
        <dbReference type="EMBL" id="KPC64376.1"/>
    </source>
</evidence>
<evidence type="ECO:0000256" key="1">
    <source>
        <dbReference type="ARBA" id="ARBA00022723"/>
    </source>
</evidence>
<dbReference type="PROSITE" id="PS50222">
    <property type="entry name" value="EF_HAND_2"/>
    <property type="match status" value="3"/>
</dbReference>
<evidence type="ECO:0000259" key="3">
    <source>
        <dbReference type="PROSITE" id="PS50222"/>
    </source>
</evidence>
<keyword evidence="5" id="KW-1185">Reference proteome</keyword>
<dbReference type="Proteomes" id="UP000037982">
    <property type="component" value="Unassembled WGS sequence"/>
</dbReference>
<dbReference type="Pfam" id="PF13499">
    <property type="entry name" value="EF-hand_7"/>
    <property type="match status" value="2"/>
</dbReference>
<dbReference type="RefSeq" id="WP_053923781.1">
    <property type="nucleotide sequence ID" value="NZ_LGKG01000101.1"/>
</dbReference>
<name>A0A0N0XX55_9ACTN</name>
<dbReference type="Gene3D" id="1.10.238.10">
    <property type="entry name" value="EF-hand"/>
    <property type="match status" value="1"/>
</dbReference>
<dbReference type="InterPro" id="IPR018247">
    <property type="entry name" value="EF_Hand_1_Ca_BS"/>
</dbReference>
<dbReference type="InterPro" id="IPR002048">
    <property type="entry name" value="EF_hand_dom"/>
</dbReference>
<sequence>MPSDLRTRKFDRFFNLLDTDGNGFIEAQDWPRAAEELARGFGHAERSPRAIALRETYEQVHRNICSSMDADGDGRVSRQEFHDGLHRHVADPALLDRTFRPAVDAEFDTADTDGDGVLDGAEIQRVWDLWGMTAEDAKTAMKHMDRDGDGRISRDEYYATWREYLLSEDPDAPGSWMLGQL</sequence>
<evidence type="ECO:0000313" key="5">
    <source>
        <dbReference type="Proteomes" id="UP000037982"/>
    </source>
</evidence>
<dbReference type="InterPro" id="IPR011992">
    <property type="entry name" value="EF-hand-dom_pair"/>
</dbReference>
<dbReference type="CDD" id="cd00051">
    <property type="entry name" value="EFh"/>
    <property type="match status" value="1"/>
</dbReference>
<feature type="domain" description="EF-hand" evidence="3">
    <location>
        <begin position="5"/>
        <end position="40"/>
    </location>
</feature>
<dbReference type="GO" id="GO:0005509">
    <property type="term" value="F:calcium ion binding"/>
    <property type="evidence" value="ECO:0007669"/>
    <property type="project" value="InterPro"/>
</dbReference>
<feature type="domain" description="EF-hand" evidence="3">
    <location>
        <begin position="56"/>
        <end position="91"/>
    </location>
</feature>
<accession>A0A0N0XX55</accession>
<gene>
    <name evidence="4" type="ORF">ADL29_12800</name>
</gene>
<dbReference type="SUPFAM" id="SSF47473">
    <property type="entry name" value="EF-hand"/>
    <property type="match status" value="1"/>
</dbReference>
<keyword evidence="2" id="KW-0677">Repeat</keyword>
<dbReference type="AlphaFoldDB" id="A0A0N0XX55"/>
<dbReference type="EMBL" id="LGKG01000101">
    <property type="protein sequence ID" value="KPC64376.1"/>
    <property type="molecule type" value="Genomic_DNA"/>
</dbReference>
<evidence type="ECO:0000256" key="2">
    <source>
        <dbReference type="ARBA" id="ARBA00022737"/>
    </source>
</evidence>
<dbReference type="PANTHER" id="PTHR10891">
    <property type="entry name" value="EF-HAND CALCIUM-BINDING DOMAIN CONTAINING PROTEIN"/>
    <property type="match status" value="1"/>
</dbReference>
<proteinExistence type="predicted"/>
<comment type="caution">
    <text evidence="4">The sequence shown here is derived from an EMBL/GenBank/DDBJ whole genome shotgun (WGS) entry which is preliminary data.</text>
</comment>
<dbReference type="PATRIC" id="fig|66876.3.peg.2821"/>